<feature type="transmembrane region" description="Helical" evidence="6">
    <location>
        <begin position="364"/>
        <end position="382"/>
    </location>
</feature>
<protein>
    <submittedName>
        <fullName evidence="7">Putative transporter, divalent anion:Na+ symporter (DASS) family</fullName>
    </submittedName>
</protein>
<gene>
    <name evidence="7" type="ordered locus">wcw_1261</name>
</gene>
<evidence type="ECO:0000256" key="2">
    <source>
        <dbReference type="ARBA" id="ARBA00007349"/>
    </source>
</evidence>
<dbReference type="Pfam" id="PF00939">
    <property type="entry name" value="Na_sulph_symp"/>
    <property type="match status" value="1"/>
</dbReference>
<feature type="transmembrane region" description="Helical" evidence="6">
    <location>
        <begin position="42"/>
        <end position="72"/>
    </location>
</feature>
<sequence>MSNQKISIDVKPIQLIFSIFAASIFWMIPIPKGMQPEAWHLLGIFLATIFSIVSKALPIGGCALLALSGLALTNTLSIKEALSGFSYPVIWLVVLAFFVAKSFIKTGLGIRLAYHFVSLIGKKSLGLSYGMALTDLALSPAIPSNTARAGGILFPIVKSLAVAFDSQPTDQPSRRKIGAFLIQSLYQCNIITSAMFITAMAANPMIIEIASEMEIEITWGTWALAALVPGLISLLVIPYLLFKIYPPSIKETPKAQEIAKDRLKELGKVKWQEWVTLGVFIFMMSFWIAGPHLGIDSTTVALAGISILIAAGVLTWNDLIMEKSAWDTMFWFSTLIMMATYLNKLGMIGWVSNAVQDRMQAVDWRIAYPGLVLVFYYIHYLFASNAAHVCSLFSAFCIVGIVSGVPPMLMTFSLAFCSTLSATLTHYGTAPAPILFGSGYVDLVTWWRLGAIVSIAHLLIWLVIGPFWWKLIGLW</sequence>
<dbReference type="KEGG" id="wch:wcw_1261"/>
<evidence type="ECO:0000313" key="7">
    <source>
        <dbReference type="EMBL" id="ADI38613.1"/>
    </source>
</evidence>
<dbReference type="HOGENOM" id="CLU_005170_7_3_0"/>
<evidence type="ECO:0000256" key="1">
    <source>
        <dbReference type="ARBA" id="ARBA00004141"/>
    </source>
</evidence>
<keyword evidence="5 6" id="KW-0472">Membrane</keyword>
<dbReference type="STRING" id="716544.wcw_1261"/>
<reference evidence="7 8" key="1">
    <citation type="journal article" date="2010" name="PLoS ONE">
        <title>The Waddlia genome: a window into chlamydial biology.</title>
        <authorList>
            <person name="Bertelli C."/>
            <person name="Collyn F."/>
            <person name="Croxatto A."/>
            <person name="Ruckert C."/>
            <person name="Polkinghorne A."/>
            <person name="Kebbi-Beghdadi C."/>
            <person name="Goesmann A."/>
            <person name="Vaughan L."/>
            <person name="Greub G."/>
        </authorList>
    </citation>
    <scope>NUCLEOTIDE SEQUENCE [LARGE SCALE GENOMIC DNA]</scope>
    <source>
        <strain evidence="8">ATCC VR-1470 / WSU 86-1044</strain>
    </source>
</reference>
<comment type="similarity">
    <text evidence="2">Belongs to the SLC13A/DASS transporter (TC 2.A.47) family. DIT1 subfamily.</text>
</comment>
<evidence type="ECO:0000256" key="4">
    <source>
        <dbReference type="ARBA" id="ARBA00022989"/>
    </source>
</evidence>
<keyword evidence="3 6" id="KW-0812">Transmembrane</keyword>
<dbReference type="Proteomes" id="UP000001505">
    <property type="component" value="Chromosome"/>
</dbReference>
<dbReference type="GO" id="GO:0016020">
    <property type="term" value="C:membrane"/>
    <property type="evidence" value="ECO:0007669"/>
    <property type="project" value="UniProtKB-SubCell"/>
</dbReference>
<dbReference type="eggNOG" id="COG0471">
    <property type="taxonomic scope" value="Bacteria"/>
</dbReference>
<evidence type="ECO:0000256" key="5">
    <source>
        <dbReference type="ARBA" id="ARBA00023136"/>
    </source>
</evidence>
<organism evidence="7 8">
    <name type="scientific">Waddlia chondrophila (strain ATCC VR-1470 / WSU 86-1044)</name>
    <dbReference type="NCBI Taxonomy" id="716544"/>
    <lineage>
        <taxon>Bacteria</taxon>
        <taxon>Pseudomonadati</taxon>
        <taxon>Chlamydiota</taxon>
        <taxon>Chlamydiia</taxon>
        <taxon>Parachlamydiales</taxon>
        <taxon>Waddliaceae</taxon>
        <taxon>Waddlia</taxon>
    </lineage>
</organism>
<proteinExistence type="inferred from homology"/>
<comment type="subcellular location">
    <subcellularLocation>
        <location evidence="1">Membrane</location>
        <topology evidence="1">Multi-pass membrane protein</topology>
    </subcellularLocation>
</comment>
<feature type="transmembrane region" description="Helical" evidence="6">
    <location>
        <begin position="329"/>
        <end position="352"/>
    </location>
</feature>
<feature type="transmembrane region" description="Helical" evidence="6">
    <location>
        <begin position="84"/>
        <end position="104"/>
    </location>
</feature>
<name>D6YWV2_WADCW</name>
<feature type="transmembrane region" description="Helical" evidence="6">
    <location>
        <begin position="219"/>
        <end position="242"/>
    </location>
</feature>
<accession>D6YWV2</accession>
<dbReference type="EMBL" id="CP001928">
    <property type="protein sequence ID" value="ADI38613.1"/>
    <property type="molecule type" value="Genomic_DNA"/>
</dbReference>
<evidence type="ECO:0000256" key="6">
    <source>
        <dbReference type="SAM" id="Phobius"/>
    </source>
</evidence>
<feature type="transmembrane region" description="Helical" evidence="6">
    <location>
        <begin position="184"/>
        <end position="207"/>
    </location>
</feature>
<dbReference type="AlphaFoldDB" id="D6YWV2"/>
<feature type="transmembrane region" description="Helical" evidence="6">
    <location>
        <begin position="446"/>
        <end position="469"/>
    </location>
</feature>
<dbReference type="RefSeq" id="WP_013182325.1">
    <property type="nucleotide sequence ID" value="NC_014225.1"/>
</dbReference>
<dbReference type="InterPro" id="IPR001898">
    <property type="entry name" value="SLC13A/DASS"/>
</dbReference>
<feature type="transmembrane region" description="Helical" evidence="6">
    <location>
        <begin position="299"/>
        <end position="317"/>
    </location>
</feature>
<evidence type="ECO:0000313" key="8">
    <source>
        <dbReference type="Proteomes" id="UP000001505"/>
    </source>
</evidence>
<feature type="transmembrane region" description="Helical" evidence="6">
    <location>
        <begin position="12"/>
        <end position="30"/>
    </location>
</feature>
<dbReference type="PIRSF" id="PIRSF002457">
    <property type="entry name" value="DASS"/>
    <property type="match status" value="1"/>
</dbReference>
<dbReference type="OrthoDB" id="1401038at2"/>
<keyword evidence="8" id="KW-1185">Reference proteome</keyword>
<dbReference type="PANTHER" id="PTHR42826">
    <property type="entry name" value="DICARBOXYLATE TRANSPORTER 2.1, CHLOROPLASTIC"/>
    <property type="match status" value="1"/>
</dbReference>
<dbReference type="InterPro" id="IPR030676">
    <property type="entry name" value="CitT-rel"/>
</dbReference>
<feature type="transmembrane region" description="Helical" evidence="6">
    <location>
        <begin position="274"/>
        <end position="293"/>
    </location>
</feature>
<dbReference type="NCBIfam" id="TIGR00785">
    <property type="entry name" value="dass"/>
    <property type="match status" value="1"/>
</dbReference>
<evidence type="ECO:0000256" key="3">
    <source>
        <dbReference type="ARBA" id="ARBA00022692"/>
    </source>
</evidence>
<dbReference type="GO" id="GO:0022857">
    <property type="term" value="F:transmembrane transporter activity"/>
    <property type="evidence" value="ECO:0007669"/>
    <property type="project" value="InterPro"/>
</dbReference>
<feature type="transmembrane region" description="Helical" evidence="6">
    <location>
        <begin position="389"/>
        <end position="409"/>
    </location>
</feature>
<keyword evidence="4 6" id="KW-1133">Transmembrane helix</keyword>